<dbReference type="Pfam" id="PF00593">
    <property type="entry name" value="TonB_dep_Rec_b-barrel"/>
    <property type="match status" value="1"/>
</dbReference>
<dbReference type="PROSITE" id="PS52016">
    <property type="entry name" value="TONB_DEPENDENT_REC_3"/>
    <property type="match status" value="1"/>
</dbReference>
<dbReference type="Proteomes" id="UP001163726">
    <property type="component" value="Chromosome"/>
</dbReference>
<keyword evidence="17" id="KW-1185">Reference proteome</keyword>
<keyword evidence="5 11" id="KW-0812">Transmembrane</keyword>
<keyword evidence="6" id="KW-0408">Iron</keyword>
<evidence type="ECO:0000256" key="11">
    <source>
        <dbReference type="PROSITE-ProRule" id="PRU01360"/>
    </source>
</evidence>
<dbReference type="PANTHER" id="PTHR32552:SF81">
    <property type="entry name" value="TONB-DEPENDENT OUTER MEMBRANE RECEPTOR"/>
    <property type="match status" value="1"/>
</dbReference>
<comment type="subcellular location">
    <subcellularLocation>
        <location evidence="1 11">Cell outer membrane</location>
        <topology evidence="1 11">Multi-pass membrane protein</topology>
    </subcellularLocation>
</comment>
<evidence type="ECO:0000256" key="5">
    <source>
        <dbReference type="ARBA" id="ARBA00022692"/>
    </source>
</evidence>
<dbReference type="CDD" id="cd01347">
    <property type="entry name" value="ligand_gated_channel"/>
    <property type="match status" value="1"/>
</dbReference>
<dbReference type="EMBL" id="CP109965">
    <property type="protein sequence ID" value="WAJ69351.1"/>
    <property type="molecule type" value="Genomic_DNA"/>
</dbReference>
<keyword evidence="7" id="KW-0406">Ion transport</keyword>
<organism evidence="16 17">
    <name type="scientific">Catenovulum adriaticum</name>
    <dbReference type="NCBI Taxonomy" id="2984846"/>
    <lineage>
        <taxon>Bacteria</taxon>
        <taxon>Pseudomonadati</taxon>
        <taxon>Pseudomonadota</taxon>
        <taxon>Gammaproteobacteria</taxon>
        <taxon>Alteromonadales</taxon>
        <taxon>Alteromonadaceae</taxon>
        <taxon>Catenovulum</taxon>
    </lineage>
</organism>
<evidence type="ECO:0000256" key="9">
    <source>
        <dbReference type="ARBA" id="ARBA00023136"/>
    </source>
</evidence>
<evidence type="ECO:0000259" key="15">
    <source>
        <dbReference type="Pfam" id="PF07715"/>
    </source>
</evidence>
<protein>
    <submittedName>
        <fullName evidence="16">TonB-dependent receptor</fullName>
    </submittedName>
</protein>
<dbReference type="Pfam" id="PF07715">
    <property type="entry name" value="Plug"/>
    <property type="match status" value="1"/>
</dbReference>
<keyword evidence="16" id="KW-0675">Receptor</keyword>
<keyword evidence="10 11" id="KW-0998">Cell outer membrane</keyword>
<feature type="chain" id="PRO_5045661905" evidence="13">
    <location>
        <begin position="23"/>
        <end position="701"/>
    </location>
</feature>
<dbReference type="InterPro" id="IPR039426">
    <property type="entry name" value="TonB-dep_rcpt-like"/>
</dbReference>
<dbReference type="InterPro" id="IPR036942">
    <property type="entry name" value="Beta-barrel_TonB_sf"/>
</dbReference>
<keyword evidence="13" id="KW-0732">Signal</keyword>
<name>A0ABY7AJQ8_9ALTE</name>
<dbReference type="RefSeq" id="WP_268073566.1">
    <property type="nucleotide sequence ID" value="NZ_CP109965.1"/>
</dbReference>
<evidence type="ECO:0000256" key="1">
    <source>
        <dbReference type="ARBA" id="ARBA00004571"/>
    </source>
</evidence>
<keyword evidence="3 11" id="KW-1134">Transmembrane beta strand</keyword>
<dbReference type="PANTHER" id="PTHR32552">
    <property type="entry name" value="FERRICHROME IRON RECEPTOR-RELATED"/>
    <property type="match status" value="1"/>
</dbReference>
<dbReference type="Gene3D" id="2.40.170.20">
    <property type="entry name" value="TonB-dependent receptor, beta-barrel domain"/>
    <property type="match status" value="1"/>
</dbReference>
<evidence type="ECO:0000256" key="2">
    <source>
        <dbReference type="ARBA" id="ARBA00022448"/>
    </source>
</evidence>
<evidence type="ECO:0000256" key="3">
    <source>
        <dbReference type="ARBA" id="ARBA00022452"/>
    </source>
</evidence>
<evidence type="ECO:0000313" key="16">
    <source>
        <dbReference type="EMBL" id="WAJ69351.1"/>
    </source>
</evidence>
<comment type="similarity">
    <text evidence="11 12">Belongs to the TonB-dependent receptor family.</text>
</comment>
<evidence type="ECO:0000256" key="13">
    <source>
        <dbReference type="SAM" id="SignalP"/>
    </source>
</evidence>
<proteinExistence type="inferred from homology"/>
<keyword evidence="8 12" id="KW-0798">TonB box</keyword>
<feature type="domain" description="TonB-dependent receptor plug" evidence="15">
    <location>
        <begin position="49"/>
        <end position="154"/>
    </location>
</feature>
<evidence type="ECO:0000256" key="7">
    <source>
        <dbReference type="ARBA" id="ARBA00023065"/>
    </source>
</evidence>
<gene>
    <name evidence="16" type="ORF">OLW01_09150</name>
</gene>
<feature type="signal peptide" evidence="13">
    <location>
        <begin position="1"/>
        <end position="22"/>
    </location>
</feature>
<evidence type="ECO:0000256" key="8">
    <source>
        <dbReference type="ARBA" id="ARBA00023077"/>
    </source>
</evidence>
<keyword evidence="2 11" id="KW-0813">Transport</keyword>
<keyword evidence="9 11" id="KW-0472">Membrane</keyword>
<evidence type="ECO:0000256" key="6">
    <source>
        <dbReference type="ARBA" id="ARBA00023004"/>
    </source>
</evidence>
<reference evidence="16" key="1">
    <citation type="submission" date="2022-10" db="EMBL/GenBank/DDBJ databases">
        <title>Catenovulum adriacola sp. nov. isolated in the Harbour of Susak.</title>
        <authorList>
            <person name="Schoch T."/>
            <person name="Reich S.J."/>
            <person name="Stoeferle S."/>
            <person name="Flaiz M."/>
            <person name="Kazda M."/>
            <person name="Riedel C.U."/>
            <person name="Duerre P."/>
        </authorList>
    </citation>
    <scope>NUCLEOTIDE SEQUENCE</scope>
    <source>
        <strain evidence="16">TS8</strain>
    </source>
</reference>
<dbReference type="SUPFAM" id="SSF56935">
    <property type="entry name" value="Porins"/>
    <property type="match status" value="1"/>
</dbReference>
<dbReference type="InterPro" id="IPR012910">
    <property type="entry name" value="Plug_dom"/>
</dbReference>
<evidence type="ECO:0000256" key="12">
    <source>
        <dbReference type="RuleBase" id="RU003357"/>
    </source>
</evidence>
<evidence type="ECO:0000259" key="14">
    <source>
        <dbReference type="Pfam" id="PF00593"/>
    </source>
</evidence>
<evidence type="ECO:0000256" key="4">
    <source>
        <dbReference type="ARBA" id="ARBA00022496"/>
    </source>
</evidence>
<dbReference type="InterPro" id="IPR000531">
    <property type="entry name" value="Beta-barrel_TonB"/>
</dbReference>
<feature type="domain" description="TonB-dependent receptor-like beta-barrel" evidence="14">
    <location>
        <begin position="232"/>
        <end position="656"/>
    </location>
</feature>
<evidence type="ECO:0000313" key="17">
    <source>
        <dbReference type="Proteomes" id="UP001163726"/>
    </source>
</evidence>
<accession>A0ABY7AJQ8</accession>
<sequence length="701" mass="79128">MKHNITRIALALAACFQFNAQAEQTDNSSETESTEVIKIKGDFRENSIQTSAIAVSVIGTDTIERNSANHLESILSSAANLNFAGGTSRARFIQIRGIGAQSEYDAPTNYPVGLYIDGVDYSAVGSAATLFDIEQIEVLRGPQGSRFGANALAGLIYMQSTQPTNSPSGRVKLGVGNYKTQELGAAYSNALTDSLSYRVSAHQYLSDGFIENTHLERHDTNNRDELTLRGKLRFQPNQNVTWDINATHINIDNGYDAFSIENTRQTFSDEPGQDKQTTTALSSHLSIKLNEQASFESIQSFATSDTDYGFDDDWTYEGIPEREPFAAYKAKDRNQHDKKNVSTEFRFLSEPAGRIFNQSTDWIVGVYWQKKQDEYVRSYTYFDSDFSSDFDNNKKAIYGQLDTQLTEKLSLTTGMRYEHHEMDYQNSAGINATPDYNLVGGKASLNYKVSDELFVFASVNKGYMNGGVNSDGTLPEADRFYEPEYLWNYESGIKYQNHGLTANLTAFYMQRKDIQIKKDFLIPNEDGSIQFLPSIKNATDGSSKGVELDLSYLITSHIQTYANFGYLKAEFDTYQEDPNADPTMGRELSQSPNYTYNLGFNFTLTDNFWWNIEAEGKDDFYFSDDHNVKSKSYNLINTSLNYQFNEVLIKLWARNLTDKDYYIQGFDFGGYIMDPRPGGVSEPYYQYGAPKQVGITAEYQF</sequence>
<keyword evidence="4" id="KW-0410">Iron transport</keyword>
<evidence type="ECO:0000256" key="10">
    <source>
        <dbReference type="ARBA" id="ARBA00023237"/>
    </source>
</evidence>